<dbReference type="Pfam" id="PF00211">
    <property type="entry name" value="Guanylate_cyc"/>
    <property type="match status" value="1"/>
</dbReference>
<feature type="compositionally biased region" description="Low complexity" evidence="3">
    <location>
        <begin position="630"/>
        <end position="639"/>
    </location>
</feature>
<dbReference type="GO" id="GO:0004016">
    <property type="term" value="F:adenylate cyclase activity"/>
    <property type="evidence" value="ECO:0007669"/>
    <property type="project" value="UniProtKB-ARBA"/>
</dbReference>
<evidence type="ECO:0000256" key="1">
    <source>
        <dbReference type="ARBA" id="ARBA00022741"/>
    </source>
</evidence>
<dbReference type="InterPro" id="IPR029787">
    <property type="entry name" value="Nucleotide_cyclase"/>
</dbReference>
<keyword evidence="6" id="KW-1185">Reference proteome</keyword>
<keyword evidence="2" id="KW-0067">ATP-binding</keyword>
<evidence type="ECO:0000259" key="4">
    <source>
        <dbReference type="PROSITE" id="PS50125"/>
    </source>
</evidence>
<dbReference type="Proteomes" id="UP000199393">
    <property type="component" value="Chromosome I"/>
</dbReference>
<dbReference type="SUPFAM" id="SSF52540">
    <property type="entry name" value="P-loop containing nucleoside triphosphate hydrolases"/>
    <property type="match status" value="1"/>
</dbReference>
<feature type="region of interest" description="Disordered" evidence="3">
    <location>
        <begin position="576"/>
        <end position="691"/>
    </location>
</feature>
<dbReference type="PATRIC" id="fig|307121.4.peg.1353"/>
<dbReference type="Gene3D" id="3.30.70.1230">
    <property type="entry name" value="Nucleotide cyclase"/>
    <property type="match status" value="1"/>
</dbReference>
<dbReference type="GO" id="GO:0009190">
    <property type="term" value="P:cyclic nucleotide biosynthetic process"/>
    <property type="evidence" value="ECO:0007669"/>
    <property type="project" value="InterPro"/>
</dbReference>
<dbReference type="SMART" id="SM00044">
    <property type="entry name" value="CYCc"/>
    <property type="match status" value="1"/>
</dbReference>
<evidence type="ECO:0000256" key="2">
    <source>
        <dbReference type="ARBA" id="ARBA00022840"/>
    </source>
</evidence>
<dbReference type="SUPFAM" id="SSF55073">
    <property type="entry name" value="Nucleotide cyclase"/>
    <property type="match status" value="1"/>
</dbReference>
<dbReference type="InterPro" id="IPR001054">
    <property type="entry name" value="A/G_cyclase"/>
</dbReference>
<dbReference type="EMBL" id="LT598496">
    <property type="protein sequence ID" value="SBV25837.1"/>
    <property type="molecule type" value="Genomic_DNA"/>
</dbReference>
<evidence type="ECO:0000256" key="3">
    <source>
        <dbReference type="SAM" id="MobiDB-lite"/>
    </source>
</evidence>
<dbReference type="PANTHER" id="PTHR16305">
    <property type="entry name" value="TESTICULAR SOLUBLE ADENYLYL CYCLASE"/>
    <property type="match status" value="1"/>
</dbReference>
<dbReference type="STRING" id="307121.GA0070620_1319"/>
<dbReference type="CDD" id="cd07302">
    <property type="entry name" value="CHD"/>
    <property type="match status" value="1"/>
</dbReference>
<dbReference type="AlphaFoldDB" id="A0A1C3MZR7"/>
<name>A0A1C3MZR7_9ACTN</name>
<gene>
    <name evidence="5" type="ORF">GA0070620_1319</name>
</gene>
<keyword evidence="1" id="KW-0547">Nucleotide-binding</keyword>
<dbReference type="Pfam" id="PF13191">
    <property type="entry name" value="AAA_16"/>
    <property type="match status" value="1"/>
</dbReference>
<accession>A0A1C3MZR7</accession>
<dbReference type="RefSeq" id="WP_091589028.1">
    <property type="nucleotide sequence ID" value="NZ_JBHRWG010000003.1"/>
</dbReference>
<evidence type="ECO:0000313" key="5">
    <source>
        <dbReference type="EMBL" id="SBV25837.1"/>
    </source>
</evidence>
<dbReference type="GO" id="GO:0035556">
    <property type="term" value="P:intracellular signal transduction"/>
    <property type="evidence" value="ECO:0007669"/>
    <property type="project" value="InterPro"/>
</dbReference>
<dbReference type="PROSITE" id="PS50125">
    <property type="entry name" value="GUANYLATE_CYCLASE_2"/>
    <property type="match status" value="1"/>
</dbReference>
<feature type="region of interest" description="Disordered" evidence="3">
    <location>
        <begin position="707"/>
        <end position="744"/>
    </location>
</feature>
<dbReference type="InterPro" id="IPR041664">
    <property type="entry name" value="AAA_16"/>
</dbReference>
<reference evidence="6" key="1">
    <citation type="submission" date="2016-06" db="EMBL/GenBank/DDBJ databases">
        <authorList>
            <person name="Varghese N."/>
        </authorList>
    </citation>
    <scope>NUCLEOTIDE SEQUENCE [LARGE SCALE GENOMIC DNA]</scope>
    <source>
        <strain evidence="6">DSM 45344</strain>
    </source>
</reference>
<evidence type="ECO:0000313" key="6">
    <source>
        <dbReference type="Proteomes" id="UP000199393"/>
    </source>
</evidence>
<dbReference type="GO" id="GO:0005524">
    <property type="term" value="F:ATP binding"/>
    <property type="evidence" value="ECO:0007669"/>
    <property type="project" value="UniProtKB-KW"/>
</dbReference>
<dbReference type="PANTHER" id="PTHR16305:SF28">
    <property type="entry name" value="GUANYLATE CYCLASE DOMAIN-CONTAINING PROTEIN"/>
    <property type="match status" value="1"/>
</dbReference>
<proteinExistence type="predicted"/>
<feature type="domain" description="Guanylate cyclase" evidence="4">
    <location>
        <begin position="25"/>
        <end position="153"/>
    </location>
</feature>
<dbReference type="GO" id="GO:0005737">
    <property type="term" value="C:cytoplasm"/>
    <property type="evidence" value="ECO:0007669"/>
    <property type="project" value="TreeGrafter"/>
</dbReference>
<protein>
    <submittedName>
        <fullName evidence="5">Adenylate cyclase, class 3</fullName>
    </submittedName>
</protein>
<organism evidence="5 6">
    <name type="scientific">Micromonospora krabiensis</name>
    <dbReference type="NCBI Taxonomy" id="307121"/>
    <lineage>
        <taxon>Bacteria</taxon>
        <taxon>Bacillati</taxon>
        <taxon>Actinomycetota</taxon>
        <taxon>Actinomycetes</taxon>
        <taxon>Micromonosporales</taxon>
        <taxon>Micromonosporaceae</taxon>
        <taxon>Micromonospora</taxon>
    </lineage>
</organism>
<dbReference type="InterPro" id="IPR027417">
    <property type="entry name" value="P-loop_NTPase"/>
</dbReference>
<sequence>MSTFVAGPPVPSPRWPVPEERRTVTVLFVDIVGSTALVDRLDPEDVRALQRAYFDTVGRVLRRWHGVVEKYVGDAVMALFGARESDGYDAYRAVRAGLEIQEALDGRPLVDGTTVRVRVGVATGEAVVDLAAARAGGHGVASGAVITTAARLQGYAAPGAVALCAATHRATAGLVTQRQLTPVTVPNRVPPMDVWHAVGVVTPPRPRHDGPLVGHRRELAGARDQIVRAVRERSPRWVALVGPSGSGRSRLLHELTHTVDTVDGVPVRWCVTACPPYPEQPLGPVADLLRGLTGGRPGEPAARDRLAALLAGLLPPSRLTAALSALERLLASPDGGDDAADGAGWCQEVLLRLAARGPVVVAVDDLDRAAPAVDRFLHRLFTAAAARDLPLAVVALHTPDRAGALVAPHRHGVVTVRPLAPVQTGRLLRHLLTRAGRPVSLVDRLLPLVGDRPGHAVAYVRSLVDGTDPRTVPLPEPLHRTVAAELDRLPGAGRAVVMAAATLDARFTPTAVARLLDSTPDEVLPLLRSLFDAGLLVAHTAGTYAIATPALRRVAAGRLPRRTRAVFAARGAAVEPAERTAPRRPGGVRCAPPRVTEPAHGASPPPAVVDRGEPGSAPATATGRHLTVVAPRRPAIPAPERAPHPPGRSRPAVRLPAAVRGAPTTVPEAGSAPRERDGRTTPSSGSAQRDGLATAPVGALLTAAAGPAWTARSSVPPVRRRAPGAARDGHPVPPPAWRPATTRTAPDGVVAALSAAAA</sequence>